<organism evidence="1 2">
    <name type="scientific">Gynuella sunshinyii YC6258</name>
    <dbReference type="NCBI Taxonomy" id="1445510"/>
    <lineage>
        <taxon>Bacteria</taxon>
        <taxon>Pseudomonadati</taxon>
        <taxon>Pseudomonadota</taxon>
        <taxon>Gammaproteobacteria</taxon>
        <taxon>Oceanospirillales</taxon>
        <taxon>Saccharospirillaceae</taxon>
        <taxon>Gynuella</taxon>
    </lineage>
</organism>
<name>A0A0C5VLA4_9GAMM</name>
<gene>
    <name evidence="1" type="ORF">YC6258_03050</name>
</gene>
<evidence type="ECO:0000313" key="1">
    <source>
        <dbReference type="EMBL" id="AJQ95086.1"/>
    </source>
</evidence>
<proteinExistence type="predicted"/>
<sequence length="178" mass="20610">MQTTRVITEQNIGEVLMAVYKEDEPIGYQADSAFGEELKVFNSREELSQEIAELLKNKTPFFQFAFYYPASEGFIEKQRVSLNPEKCNGHTFKFSIKGWGLVYLQFHRKPQGIECRASVNTEKRANTWKDTYPDLKEPNLWQWKVVEKNARRIIRVINKIAQQGTPADPKTATRFSVG</sequence>
<protein>
    <submittedName>
        <fullName evidence="1">Uncharacterized protein</fullName>
    </submittedName>
</protein>
<dbReference type="RefSeq" id="WP_044617463.1">
    <property type="nucleotide sequence ID" value="NZ_CP007142.1"/>
</dbReference>
<accession>A0A0C5VLA4</accession>
<dbReference type="KEGG" id="gsn:YC6258_03050"/>
<dbReference type="OrthoDB" id="1550572at2"/>
<dbReference type="AlphaFoldDB" id="A0A0C5VLA4"/>
<dbReference type="EMBL" id="CP007142">
    <property type="protein sequence ID" value="AJQ95086.1"/>
    <property type="molecule type" value="Genomic_DNA"/>
</dbReference>
<dbReference type="Proteomes" id="UP000032266">
    <property type="component" value="Chromosome"/>
</dbReference>
<reference evidence="1 2" key="1">
    <citation type="submission" date="2014-01" db="EMBL/GenBank/DDBJ databases">
        <title>Full genme sequencing of cellulolytic bacterium Gynuella sunshinyii YC6258T gen. nov., sp. nov.</title>
        <authorList>
            <person name="Khan H."/>
            <person name="Chung E.J."/>
            <person name="Chung Y.R."/>
        </authorList>
    </citation>
    <scope>NUCLEOTIDE SEQUENCE [LARGE SCALE GENOMIC DNA]</scope>
    <source>
        <strain evidence="1 2">YC6258</strain>
    </source>
</reference>
<evidence type="ECO:0000313" key="2">
    <source>
        <dbReference type="Proteomes" id="UP000032266"/>
    </source>
</evidence>
<dbReference type="HOGENOM" id="CLU_1575818_0_0_6"/>
<keyword evidence="2" id="KW-1185">Reference proteome</keyword>